<evidence type="ECO:0000256" key="4">
    <source>
        <dbReference type="ARBA" id="ARBA00023136"/>
    </source>
</evidence>
<accession>A0A356LEI5</accession>
<keyword evidence="3 5" id="KW-1133">Transmembrane helix</keyword>
<evidence type="ECO:0000256" key="1">
    <source>
        <dbReference type="ARBA" id="ARBA00004141"/>
    </source>
</evidence>
<evidence type="ECO:0000313" key="7">
    <source>
        <dbReference type="Proteomes" id="UP000264036"/>
    </source>
</evidence>
<comment type="caution">
    <text evidence="6">The sequence shown here is derived from an EMBL/GenBank/DDBJ whole genome shotgun (WGS) entry which is preliminary data.</text>
</comment>
<organism evidence="6 7">
    <name type="scientific">Advenella kashmirensis</name>
    <dbReference type="NCBI Taxonomy" id="310575"/>
    <lineage>
        <taxon>Bacteria</taxon>
        <taxon>Pseudomonadati</taxon>
        <taxon>Pseudomonadota</taxon>
        <taxon>Betaproteobacteria</taxon>
        <taxon>Burkholderiales</taxon>
        <taxon>Alcaligenaceae</taxon>
    </lineage>
</organism>
<gene>
    <name evidence="6" type="ORF">DD666_07890</name>
</gene>
<keyword evidence="4 5" id="KW-0472">Membrane</keyword>
<evidence type="ECO:0000256" key="2">
    <source>
        <dbReference type="ARBA" id="ARBA00022692"/>
    </source>
</evidence>
<dbReference type="AlphaFoldDB" id="A0A356LEI5"/>
<evidence type="ECO:0008006" key="8">
    <source>
        <dbReference type="Google" id="ProtNLM"/>
    </source>
</evidence>
<dbReference type="Proteomes" id="UP000264036">
    <property type="component" value="Unassembled WGS sequence"/>
</dbReference>
<dbReference type="EMBL" id="DOEK01000019">
    <property type="protein sequence ID" value="HBP29322.1"/>
    <property type="molecule type" value="Genomic_DNA"/>
</dbReference>
<dbReference type="Pfam" id="PF09685">
    <property type="entry name" value="MamF_MmsF"/>
    <property type="match status" value="1"/>
</dbReference>
<feature type="transmembrane region" description="Helical" evidence="5">
    <location>
        <begin position="27"/>
        <end position="49"/>
    </location>
</feature>
<sequence length="123" mass="13866">MNEETSQNQTPVPAPDNAARNFTWITYAMYALGLFTGLFSVVGVIMAYAKRGEFTNTIYADHMQYLIRTFWIGLIGAIAGFLLMIILIGWIVLIAVTVWYIYRIVMGAIRLNDGRGVSTTSWF</sequence>
<dbReference type="InterPro" id="IPR019109">
    <property type="entry name" value="MamF_MmsF"/>
</dbReference>
<proteinExistence type="predicted"/>
<evidence type="ECO:0000256" key="3">
    <source>
        <dbReference type="ARBA" id="ARBA00022989"/>
    </source>
</evidence>
<evidence type="ECO:0000313" key="6">
    <source>
        <dbReference type="EMBL" id="HBP29322.1"/>
    </source>
</evidence>
<reference evidence="6 7" key="1">
    <citation type="journal article" date="2018" name="Nat. Biotechnol.">
        <title>A standardized bacterial taxonomy based on genome phylogeny substantially revises the tree of life.</title>
        <authorList>
            <person name="Parks D.H."/>
            <person name="Chuvochina M."/>
            <person name="Waite D.W."/>
            <person name="Rinke C."/>
            <person name="Skarshewski A."/>
            <person name="Chaumeil P.A."/>
            <person name="Hugenholtz P."/>
        </authorList>
    </citation>
    <scope>NUCLEOTIDE SEQUENCE [LARGE SCALE GENOMIC DNA]</scope>
    <source>
        <strain evidence="6">UBA10707</strain>
    </source>
</reference>
<feature type="transmembrane region" description="Helical" evidence="5">
    <location>
        <begin position="70"/>
        <end position="102"/>
    </location>
</feature>
<name>A0A356LEI5_9BURK</name>
<comment type="subcellular location">
    <subcellularLocation>
        <location evidence="1">Membrane</location>
        <topology evidence="1">Multi-pass membrane protein</topology>
    </subcellularLocation>
</comment>
<evidence type="ECO:0000256" key="5">
    <source>
        <dbReference type="SAM" id="Phobius"/>
    </source>
</evidence>
<protein>
    <recommendedName>
        <fullName evidence="8">Transmembrane protein</fullName>
    </recommendedName>
</protein>
<keyword evidence="2 5" id="KW-0812">Transmembrane</keyword>